<dbReference type="GO" id="GO:0005886">
    <property type="term" value="C:plasma membrane"/>
    <property type="evidence" value="ECO:0007669"/>
    <property type="project" value="UniProtKB-SubCell"/>
</dbReference>
<keyword evidence="5" id="KW-1003">Cell membrane</keyword>
<proteinExistence type="inferred from homology"/>
<dbReference type="EMBL" id="LKAQ01000004">
    <property type="protein sequence ID" value="OIQ49947.1"/>
    <property type="molecule type" value="Genomic_DNA"/>
</dbReference>
<gene>
    <name evidence="6" type="ORF">BerOc1_01875</name>
</gene>
<feature type="transmembrane region" description="Helical" evidence="5">
    <location>
        <begin position="6"/>
        <end position="36"/>
    </location>
</feature>
<evidence type="ECO:0000256" key="2">
    <source>
        <dbReference type="ARBA" id="ARBA00022692"/>
    </source>
</evidence>
<reference evidence="6 7" key="1">
    <citation type="submission" date="2015-09" db="EMBL/GenBank/DDBJ databases">
        <title>Genome of Desulfovibrio dechloracetivorans BerOc1, a mercury methylating strain isolated from highly hydrocarbons and metals contaminated coastal sediments.</title>
        <authorList>
            <person name="Goni Urriza M."/>
            <person name="Gassie C."/>
            <person name="Bouchez O."/>
            <person name="Klopp C."/>
            <person name="Ranchou-Peyruse A."/>
            <person name="Remy G."/>
        </authorList>
    </citation>
    <scope>NUCLEOTIDE SEQUENCE [LARGE SCALE GENOMIC DNA]</scope>
    <source>
        <strain evidence="6 7">BerOc1</strain>
    </source>
</reference>
<dbReference type="AlphaFoldDB" id="A0A1J5N2U6"/>
<keyword evidence="7" id="KW-1185">Reference proteome</keyword>
<evidence type="ECO:0000256" key="5">
    <source>
        <dbReference type="RuleBase" id="RU363041"/>
    </source>
</evidence>
<comment type="subcellular location">
    <subcellularLocation>
        <location evidence="5">Cell membrane</location>
        <topology evidence="5">Multi-pass membrane protein</topology>
    </subcellularLocation>
    <subcellularLocation>
        <location evidence="1">Membrane</location>
        <topology evidence="1">Multi-pass membrane protein</topology>
    </subcellularLocation>
</comment>
<accession>A0A1J5N2U6</accession>
<name>A0A1J5N2U6_9BACT</name>
<organism evidence="6 7">
    <name type="scientific">Pseudodesulfovibrio hydrargyri</name>
    <dbReference type="NCBI Taxonomy" id="2125990"/>
    <lineage>
        <taxon>Bacteria</taxon>
        <taxon>Pseudomonadati</taxon>
        <taxon>Thermodesulfobacteriota</taxon>
        <taxon>Desulfovibrionia</taxon>
        <taxon>Desulfovibrionales</taxon>
        <taxon>Desulfovibrionaceae</taxon>
    </lineage>
</organism>
<feature type="transmembrane region" description="Helical" evidence="5">
    <location>
        <begin position="173"/>
        <end position="194"/>
    </location>
</feature>
<feature type="transmembrane region" description="Helical" evidence="5">
    <location>
        <begin position="200"/>
        <end position="218"/>
    </location>
</feature>
<dbReference type="InterPro" id="IPR051598">
    <property type="entry name" value="TSUP/Inactive_protease-like"/>
</dbReference>
<dbReference type="PANTHER" id="PTHR43701:SF2">
    <property type="entry name" value="MEMBRANE TRANSPORTER PROTEIN YJNA-RELATED"/>
    <property type="match status" value="1"/>
</dbReference>
<evidence type="ECO:0000313" key="6">
    <source>
        <dbReference type="EMBL" id="OIQ49947.1"/>
    </source>
</evidence>
<keyword evidence="3 5" id="KW-1133">Transmembrane helix</keyword>
<evidence type="ECO:0000256" key="1">
    <source>
        <dbReference type="ARBA" id="ARBA00004141"/>
    </source>
</evidence>
<dbReference type="OrthoDB" id="6631017at2"/>
<protein>
    <recommendedName>
        <fullName evidence="5">Probable membrane transporter protein</fullName>
    </recommendedName>
</protein>
<evidence type="ECO:0000256" key="3">
    <source>
        <dbReference type="ARBA" id="ARBA00022989"/>
    </source>
</evidence>
<comment type="caution">
    <text evidence="6">The sequence shown here is derived from an EMBL/GenBank/DDBJ whole genome shotgun (WGS) entry which is preliminary data.</text>
</comment>
<dbReference type="PANTHER" id="PTHR43701">
    <property type="entry name" value="MEMBRANE TRANSPORTER PROTEIN MJ0441-RELATED"/>
    <property type="match status" value="1"/>
</dbReference>
<sequence>MTVPVVLLASIFLISLLLTMVGLGGGLVFSPLFVLLGMAKAQAAAASLFLNLTAAGSAAYAYSRKGMVDFSLSIPLILFSAAAAPLGAYLNTRIETKPFLMIMAVILFLAAIRMLFSPKGDNRTVERAKATKIIGGATIGAVTGLMAGLLGVGGGVFIVPLLIFALKTPTKTAAASSTFIVCFSSLTGFMGYASMGEVDWYFLLPAAVVAFIAGQAGARLMNARLTGRTVRLLFSLLLFGLCAKLLHQWFSGV</sequence>
<dbReference type="InterPro" id="IPR002781">
    <property type="entry name" value="TM_pro_TauE-like"/>
</dbReference>
<feature type="transmembrane region" description="Helical" evidence="5">
    <location>
        <begin position="230"/>
        <end position="250"/>
    </location>
</feature>
<keyword evidence="2 5" id="KW-0812">Transmembrane</keyword>
<evidence type="ECO:0000256" key="4">
    <source>
        <dbReference type="ARBA" id="ARBA00023136"/>
    </source>
</evidence>
<evidence type="ECO:0000313" key="7">
    <source>
        <dbReference type="Proteomes" id="UP000181901"/>
    </source>
</evidence>
<dbReference type="RefSeq" id="WP_071545424.1">
    <property type="nucleotide sequence ID" value="NZ_LKAQ01000004.1"/>
</dbReference>
<feature type="transmembrane region" description="Helical" evidence="5">
    <location>
        <begin position="74"/>
        <end position="92"/>
    </location>
</feature>
<feature type="transmembrane region" description="Helical" evidence="5">
    <location>
        <begin position="99"/>
        <end position="116"/>
    </location>
</feature>
<comment type="similarity">
    <text evidence="5">Belongs to the 4-toluene sulfonate uptake permease (TSUP) (TC 2.A.102) family.</text>
</comment>
<dbReference type="Pfam" id="PF01925">
    <property type="entry name" value="TauE"/>
    <property type="match status" value="1"/>
</dbReference>
<keyword evidence="4 5" id="KW-0472">Membrane</keyword>
<feature type="transmembrane region" description="Helical" evidence="5">
    <location>
        <begin position="136"/>
        <end position="166"/>
    </location>
</feature>
<dbReference type="Proteomes" id="UP000181901">
    <property type="component" value="Unassembled WGS sequence"/>
</dbReference>